<gene>
    <name evidence="2" type="ORF">Tci_364246</name>
</gene>
<proteinExistence type="predicted"/>
<feature type="region of interest" description="Disordered" evidence="1">
    <location>
        <begin position="109"/>
        <end position="156"/>
    </location>
</feature>
<protein>
    <submittedName>
        <fullName evidence="2">RNA-directed DNA polymerase, eukaryota, reverse transcriptase zinc-binding domain protein</fullName>
    </submittedName>
</protein>
<evidence type="ECO:0000313" key="2">
    <source>
        <dbReference type="EMBL" id="GEX92271.1"/>
    </source>
</evidence>
<keyword evidence="2" id="KW-0695">RNA-directed DNA polymerase</keyword>
<dbReference type="GO" id="GO:0003964">
    <property type="term" value="F:RNA-directed DNA polymerase activity"/>
    <property type="evidence" value="ECO:0007669"/>
    <property type="project" value="UniProtKB-KW"/>
</dbReference>
<feature type="compositionally biased region" description="Basic and acidic residues" evidence="1">
    <location>
        <begin position="113"/>
        <end position="124"/>
    </location>
</feature>
<dbReference type="SUPFAM" id="SSF56219">
    <property type="entry name" value="DNase I-like"/>
    <property type="match status" value="1"/>
</dbReference>
<keyword evidence="2" id="KW-0808">Transferase</keyword>
<evidence type="ECO:0000256" key="1">
    <source>
        <dbReference type="SAM" id="MobiDB-lite"/>
    </source>
</evidence>
<organism evidence="2">
    <name type="scientific">Tanacetum cinerariifolium</name>
    <name type="common">Dalmatian daisy</name>
    <name type="synonym">Chrysanthemum cinerariifolium</name>
    <dbReference type="NCBI Taxonomy" id="118510"/>
    <lineage>
        <taxon>Eukaryota</taxon>
        <taxon>Viridiplantae</taxon>
        <taxon>Streptophyta</taxon>
        <taxon>Embryophyta</taxon>
        <taxon>Tracheophyta</taxon>
        <taxon>Spermatophyta</taxon>
        <taxon>Magnoliopsida</taxon>
        <taxon>eudicotyledons</taxon>
        <taxon>Gunneridae</taxon>
        <taxon>Pentapetalae</taxon>
        <taxon>asterids</taxon>
        <taxon>campanulids</taxon>
        <taxon>Asterales</taxon>
        <taxon>Asteraceae</taxon>
        <taxon>Asteroideae</taxon>
        <taxon>Anthemideae</taxon>
        <taxon>Anthemidinae</taxon>
        <taxon>Tanacetum</taxon>
    </lineage>
</organism>
<dbReference type="AlphaFoldDB" id="A0A699HDP4"/>
<reference evidence="2" key="1">
    <citation type="journal article" date="2019" name="Sci. Rep.">
        <title>Draft genome of Tanacetum cinerariifolium, the natural source of mosquito coil.</title>
        <authorList>
            <person name="Yamashiro T."/>
            <person name="Shiraishi A."/>
            <person name="Satake H."/>
            <person name="Nakayama K."/>
        </authorList>
    </citation>
    <scope>NUCLEOTIDE SEQUENCE</scope>
</reference>
<name>A0A699HDP4_TANCI</name>
<dbReference type="InterPro" id="IPR036691">
    <property type="entry name" value="Endo/exonu/phosph_ase_sf"/>
</dbReference>
<comment type="caution">
    <text evidence="2">The sequence shown here is derived from an EMBL/GenBank/DDBJ whole genome shotgun (WGS) entry which is preliminary data.</text>
</comment>
<dbReference type="EMBL" id="BKCJ010139230">
    <property type="protein sequence ID" value="GEX92271.1"/>
    <property type="molecule type" value="Genomic_DNA"/>
</dbReference>
<sequence>MQKAFTFIKLVLQNFVVDKRLIWIEINGLLLYAWGTSAYKKVASAFGKFMFFKIEQLPSVSTARICIATKNKKFISESVQVSIFGVCYDVQVQELGTWKAKIRDDYDPFDSESETKNDHTHSESSFEDEQVETNEKEPLEPTNVEATPSVQINEEKNKKSKMTRLDLYRLKSMCGNFSFDYAYSMSRGRSGGKWQNSNDTFFMINVYGTQESSAKASLWNRLHEFISHNHGSYIIYGDFNEVRFESDRCGSIFSQVDAQVFNSFIGNSSLIEIPMGGR</sequence>
<dbReference type="Gene3D" id="3.60.10.10">
    <property type="entry name" value="Endonuclease/exonuclease/phosphatase"/>
    <property type="match status" value="1"/>
</dbReference>
<accession>A0A699HDP4</accession>
<keyword evidence="2" id="KW-0548">Nucleotidyltransferase</keyword>